<dbReference type="InterPro" id="IPR011545">
    <property type="entry name" value="DEAD/DEAH_box_helicase_dom"/>
</dbReference>
<keyword evidence="4" id="KW-0347">Helicase</keyword>
<dbReference type="RefSeq" id="WP_203413683.1">
    <property type="nucleotide sequence ID" value="NZ_CP060244.1"/>
</dbReference>
<evidence type="ECO:0000256" key="5">
    <source>
        <dbReference type="ARBA" id="ARBA00022840"/>
    </source>
</evidence>
<evidence type="ECO:0000313" key="9">
    <source>
        <dbReference type="Proteomes" id="UP000516349"/>
    </source>
</evidence>
<dbReference type="CDD" id="cd17990">
    <property type="entry name" value="DEXHc_HrpB"/>
    <property type="match status" value="1"/>
</dbReference>
<dbReference type="CDD" id="cd18791">
    <property type="entry name" value="SF2_C_RHA"/>
    <property type="match status" value="1"/>
</dbReference>
<evidence type="ECO:0000313" key="8">
    <source>
        <dbReference type="EMBL" id="QNT79531.1"/>
    </source>
</evidence>
<evidence type="ECO:0000256" key="2">
    <source>
        <dbReference type="ARBA" id="ARBA00022741"/>
    </source>
</evidence>
<name>A0A7H1NUS1_9PROT</name>
<dbReference type="FunFam" id="3.40.50.300:FF:002125">
    <property type="entry name" value="ATP-dependent helicase HrpB"/>
    <property type="match status" value="1"/>
</dbReference>
<dbReference type="InterPro" id="IPR049614">
    <property type="entry name" value="HrpB_DEXH"/>
</dbReference>
<dbReference type="KEGG" id="ebla:JGUZn3_23310"/>
<feature type="domain" description="Helicase ATP-binding" evidence="6">
    <location>
        <begin position="26"/>
        <end position="191"/>
    </location>
</feature>
<keyword evidence="9" id="KW-1185">Reference proteome</keyword>
<dbReference type="PIRSF" id="PIRSF005496">
    <property type="entry name" value="ATP_hel_hrpB"/>
    <property type="match status" value="1"/>
</dbReference>
<dbReference type="Proteomes" id="UP000516349">
    <property type="component" value="Chromosome"/>
</dbReference>
<gene>
    <name evidence="8" type="ORF">JGUZn3_23310</name>
</gene>
<accession>A0A7H1NUS1</accession>
<dbReference type="SMART" id="SM00487">
    <property type="entry name" value="DEXDc"/>
    <property type="match status" value="1"/>
</dbReference>
<dbReference type="GO" id="GO:0003724">
    <property type="term" value="F:RNA helicase activity"/>
    <property type="evidence" value="ECO:0007669"/>
    <property type="project" value="UniProtKB-EC"/>
</dbReference>
<evidence type="ECO:0000256" key="1">
    <source>
        <dbReference type="ARBA" id="ARBA00012552"/>
    </source>
</evidence>
<keyword evidence="3" id="KW-0378">Hydrolase</keyword>
<dbReference type="InterPro" id="IPR010225">
    <property type="entry name" value="HrpB"/>
</dbReference>
<dbReference type="SMART" id="SM00847">
    <property type="entry name" value="HA2"/>
    <property type="match status" value="1"/>
</dbReference>
<dbReference type="InterPro" id="IPR002464">
    <property type="entry name" value="DNA/RNA_helicase_DEAH_CS"/>
</dbReference>
<dbReference type="SUPFAM" id="SSF52540">
    <property type="entry name" value="P-loop containing nucleoside triphosphate hydrolases"/>
    <property type="match status" value="1"/>
</dbReference>
<dbReference type="EMBL" id="CP060244">
    <property type="protein sequence ID" value="QNT79531.1"/>
    <property type="molecule type" value="Genomic_DNA"/>
</dbReference>
<dbReference type="GO" id="GO:0005524">
    <property type="term" value="F:ATP binding"/>
    <property type="evidence" value="ECO:0007669"/>
    <property type="project" value="UniProtKB-KW"/>
</dbReference>
<evidence type="ECO:0000259" key="7">
    <source>
        <dbReference type="PROSITE" id="PS51194"/>
    </source>
</evidence>
<evidence type="ECO:0000256" key="3">
    <source>
        <dbReference type="ARBA" id="ARBA00022801"/>
    </source>
</evidence>
<sequence>MSLHSPNIPIAEICTLPIAQVLPEIFEHMEKSSNGVVIAPPGAGKTTAIPLALLDATWFGRGQKLVMLEPRRLAARTAAYRMASLLGEKVGQTVGYTTRLEKVCSPQTRIEVITEGILIHRLMHDPTLEGIAAVLFDEVHERSLDTDFALACCLDVQQNFRPELRLLAMSATLDGAVFTKTMQTRLIESMGQSFPVDIRHTKHDIARIQDIPTFVAQNIFEVLSQEEGSILAFLPGAGEIHRCKTLIEEHPLYKSQVECLPLYGALPPEEQDKIFSPPLDGKRRIILATSIAETSLTVPGIRIVIDSGFRRTPQFSSDSGLNQLKTVKISRAAAHQRSGRAGRTIPGIAIRLWSEATQRGLAPQDQPEILNADLSSLYLNAAHWEKVVGTPLTQLPLLERPPTGPVEAAQAMLISLGALDDHHHHITSLGQKMSKLGTHPRLAAMLLAAQTPQEQTIAITIATLLEERDPIRPFRTPQGRPVQPPPADITLRLHLIAGLDDPEIPPTHIDRAALRRIHQTARQFAARMAIKANKMALSPSTELSFPPPIVAKLIAAAFPDRIAQKRTDDGSFKLSGGGSAHIPKTDPLAREKLLAVAVLHHYKTTTIQMAAPLDSKALPPTLLESCRTSTDLMVDPTNGAVLGHQRIRLGSLILQERTIPLAESDIIPILLEYTNQNFLTCLTWSESTRQLQARARLARQAGQEDLPDISDETLKNTLTSWLTPYLSSLRRVSDLKTLDLHAILLSFFSYPQKHWLDSHLPTHITLQGRTTAIDYTQPVPVVAAKAQFFFELAALPLLAEGKIPLQAALLSPAGRVQAITTDLASFWEKGWHDMRRDMKGRYPKHDWPEKPHPT</sequence>
<dbReference type="PROSITE" id="PS00690">
    <property type="entry name" value="DEAH_ATP_HELICASE"/>
    <property type="match status" value="1"/>
</dbReference>
<evidence type="ECO:0000259" key="6">
    <source>
        <dbReference type="PROSITE" id="PS51192"/>
    </source>
</evidence>
<proteinExistence type="predicted"/>
<dbReference type="Pfam" id="PF08482">
    <property type="entry name" value="HrpB_C"/>
    <property type="match status" value="1"/>
</dbReference>
<dbReference type="PANTHER" id="PTHR43519:SF1">
    <property type="entry name" value="ATP-DEPENDENT RNA HELICASE HRPB"/>
    <property type="match status" value="1"/>
</dbReference>
<dbReference type="EC" id="3.6.4.13" evidence="1"/>
<dbReference type="Gene3D" id="3.40.50.300">
    <property type="entry name" value="P-loop containing nucleotide triphosphate hydrolases"/>
    <property type="match status" value="2"/>
</dbReference>
<dbReference type="InterPro" id="IPR013689">
    <property type="entry name" value="RNA_helicase_ATP-dep_HrpB_C"/>
</dbReference>
<organism evidence="8 9">
    <name type="scientific">Entomobacter blattae</name>
    <dbReference type="NCBI Taxonomy" id="2762277"/>
    <lineage>
        <taxon>Bacteria</taxon>
        <taxon>Pseudomonadati</taxon>
        <taxon>Pseudomonadota</taxon>
        <taxon>Alphaproteobacteria</taxon>
        <taxon>Acetobacterales</taxon>
        <taxon>Acetobacteraceae</taxon>
        <taxon>Entomobacter</taxon>
    </lineage>
</organism>
<reference evidence="8 9" key="1">
    <citation type="submission" date="2020-08" db="EMBL/GenBank/DDBJ databases">
        <title>Complete genome sequence of Entomobacter blattae G55GP.</title>
        <authorList>
            <person name="Poehlein A."/>
            <person name="Guzman J."/>
            <person name="Daniel R."/>
            <person name="Vilcinskas A."/>
        </authorList>
    </citation>
    <scope>NUCLEOTIDE SEQUENCE [LARGE SCALE GENOMIC DNA]</scope>
    <source>
        <strain evidence="8 9">G55GP</strain>
    </source>
</reference>
<feature type="domain" description="Helicase C-terminal" evidence="7">
    <location>
        <begin position="214"/>
        <end position="385"/>
    </location>
</feature>
<dbReference type="InterPro" id="IPR007502">
    <property type="entry name" value="Helicase-assoc_dom"/>
</dbReference>
<dbReference type="GO" id="GO:0016787">
    <property type="term" value="F:hydrolase activity"/>
    <property type="evidence" value="ECO:0007669"/>
    <property type="project" value="UniProtKB-KW"/>
</dbReference>
<dbReference type="AlphaFoldDB" id="A0A7H1NUS1"/>
<dbReference type="InterPro" id="IPR014001">
    <property type="entry name" value="Helicase_ATP-bd"/>
</dbReference>
<keyword evidence="2" id="KW-0547">Nucleotide-binding</keyword>
<keyword evidence="5" id="KW-0067">ATP-binding</keyword>
<dbReference type="PANTHER" id="PTHR43519">
    <property type="entry name" value="ATP-DEPENDENT RNA HELICASE HRPB"/>
    <property type="match status" value="1"/>
</dbReference>
<dbReference type="InterPro" id="IPR027417">
    <property type="entry name" value="P-loop_NTPase"/>
</dbReference>
<dbReference type="InterPro" id="IPR001650">
    <property type="entry name" value="Helicase_C-like"/>
</dbReference>
<dbReference type="Pfam" id="PF04408">
    <property type="entry name" value="WHD_HA2"/>
    <property type="match status" value="1"/>
</dbReference>
<dbReference type="Pfam" id="PF00271">
    <property type="entry name" value="Helicase_C"/>
    <property type="match status" value="1"/>
</dbReference>
<dbReference type="SMART" id="SM00490">
    <property type="entry name" value="HELICc"/>
    <property type="match status" value="1"/>
</dbReference>
<dbReference type="GO" id="GO:0003676">
    <property type="term" value="F:nucleic acid binding"/>
    <property type="evidence" value="ECO:0007669"/>
    <property type="project" value="InterPro"/>
</dbReference>
<dbReference type="Pfam" id="PF00270">
    <property type="entry name" value="DEAD"/>
    <property type="match status" value="1"/>
</dbReference>
<dbReference type="Gene3D" id="1.20.120.1080">
    <property type="match status" value="1"/>
</dbReference>
<dbReference type="PROSITE" id="PS51192">
    <property type="entry name" value="HELICASE_ATP_BIND_1"/>
    <property type="match status" value="1"/>
</dbReference>
<evidence type="ECO:0000256" key="4">
    <source>
        <dbReference type="ARBA" id="ARBA00022806"/>
    </source>
</evidence>
<dbReference type="NCBIfam" id="TIGR01970">
    <property type="entry name" value="DEAH_box_HrpB"/>
    <property type="match status" value="1"/>
</dbReference>
<dbReference type="PROSITE" id="PS51194">
    <property type="entry name" value="HELICASE_CTER"/>
    <property type="match status" value="1"/>
</dbReference>
<dbReference type="InterPro" id="IPR048333">
    <property type="entry name" value="HA2_WH"/>
</dbReference>
<protein>
    <recommendedName>
        <fullName evidence="1">RNA helicase</fullName>
        <ecNumber evidence="1">3.6.4.13</ecNumber>
    </recommendedName>
</protein>